<sequence length="103" mass="11145">MLADESSSKSTRFEERACPIEAVLTLGELENLDLQITGVVGTSNPPMTNRGKEIAMAALGELGSPMSSINDAFRINWDFSWSKILGELIQVCVTQAIHAGYLS</sequence>
<proteinExistence type="predicted"/>
<gene>
    <name evidence="1" type="ORF">F0562_015240</name>
</gene>
<accession>A0A5J4ZGQ6</accession>
<evidence type="ECO:0000313" key="1">
    <source>
        <dbReference type="EMBL" id="KAA8517755.1"/>
    </source>
</evidence>
<reference evidence="1 2" key="1">
    <citation type="submission" date="2019-09" db="EMBL/GenBank/DDBJ databases">
        <title>A chromosome-level genome assembly of the Chinese tupelo Nyssa sinensis.</title>
        <authorList>
            <person name="Yang X."/>
            <person name="Kang M."/>
            <person name="Yang Y."/>
            <person name="Xiong H."/>
            <person name="Wang M."/>
            <person name="Zhang Z."/>
            <person name="Wang Z."/>
            <person name="Wu H."/>
            <person name="Ma T."/>
            <person name="Liu J."/>
            <person name="Xi Z."/>
        </authorList>
    </citation>
    <scope>NUCLEOTIDE SEQUENCE [LARGE SCALE GENOMIC DNA]</scope>
    <source>
        <strain evidence="1">J267</strain>
        <tissue evidence="1">Leaf</tissue>
    </source>
</reference>
<dbReference type="Proteomes" id="UP000325577">
    <property type="component" value="Linkage Group LG7"/>
</dbReference>
<name>A0A5J4ZGQ6_9ASTE</name>
<keyword evidence="2" id="KW-1185">Reference proteome</keyword>
<organism evidence="1 2">
    <name type="scientific">Nyssa sinensis</name>
    <dbReference type="NCBI Taxonomy" id="561372"/>
    <lineage>
        <taxon>Eukaryota</taxon>
        <taxon>Viridiplantae</taxon>
        <taxon>Streptophyta</taxon>
        <taxon>Embryophyta</taxon>
        <taxon>Tracheophyta</taxon>
        <taxon>Spermatophyta</taxon>
        <taxon>Magnoliopsida</taxon>
        <taxon>eudicotyledons</taxon>
        <taxon>Gunneridae</taxon>
        <taxon>Pentapetalae</taxon>
        <taxon>asterids</taxon>
        <taxon>Cornales</taxon>
        <taxon>Nyssaceae</taxon>
        <taxon>Nyssa</taxon>
    </lineage>
</organism>
<evidence type="ECO:0000313" key="2">
    <source>
        <dbReference type="Proteomes" id="UP000325577"/>
    </source>
</evidence>
<dbReference type="EMBL" id="CM018050">
    <property type="protein sequence ID" value="KAA8517755.1"/>
    <property type="molecule type" value="Genomic_DNA"/>
</dbReference>
<dbReference type="AlphaFoldDB" id="A0A5J4ZGQ6"/>
<protein>
    <submittedName>
        <fullName evidence="1">Uncharacterized protein</fullName>
    </submittedName>
</protein>